<keyword evidence="3" id="KW-1185">Reference proteome</keyword>
<evidence type="ECO:0000313" key="3">
    <source>
        <dbReference type="Proteomes" id="UP000489600"/>
    </source>
</evidence>
<proteinExistence type="predicted"/>
<dbReference type="Proteomes" id="UP000489600">
    <property type="component" value="Unassembled WGS sequence"/>
</dbReference>
<evidence type="ECO:0000313" key="2">
    <source>
        <dbReference type="EMBL" id="VVB15136.1"/>
    </source>
</evidence>
<evidence type="ECO:0008006" key="4">
    <source>
        <dbReference type="Google" id="ProtNLM"/>
    </source>
</evidence>
<protein>
    <recommendedName>
        <fullName evidence="4">Histone chaperone domain-containing protein</fullName>
    </recommendedName>
</protein>
<feature type="region of interest" description="Disordered" evidence="1">
    <location>
        <begin position="1"/>
        <end position="69"/>
    </location>
</feature>
<organism evidence="2 3">
    <name type="scientific">Arabis nemorensis</name>
    <dbReference type="NCBI Taxonomy" id="586526"/>
    <lineage>
        <taxon>Eukaryota</taxon>
        <taxon>Viridiplantae</taxon>
        <taxon>Streptophyta</taxon>
        <taxon>Embryophyta</taxon>
        <taxon>Tracheophyta</taxon>
        <taxon>Spermatophyta</taxon>
        <taxon>Magnoliopsida</taxon>
        <taxon>eudicotyledons</taxon>
        <taxon>Gunneridae</taxon>
        <taxon>Pentapetalae</taxon>
        <taxon>rosids</taxon>
        <taxon>malvids</taxon>
        <taxon>Brassicales</taxon>
        <taxon>Brassicaceae</taxon>
        <taxon>Arabideae</taxon>
        <taxon>Arabis</taxon>
    </lineage>
</organism>
<gene>
    <name evidence="2" type="ORF">ANE_LOCUS25580</name>
</gene>
<evidence type="ECO:0000256" key="1">
    <source>
        <dbReference type="SAM" id="MobiDB-lite"/>
    </source>
</evidence>
<feature type="compositionally biased region" description="Acidic residues" evidence="1">
    <location>
        <begin position="48"/>
        <end position="69"/>
    </location>
</feature>
<dbReference type="AlphaFoldDB" id="A0A565CNV1"/>
<dbReference type="EMBL" id="CABITT030000008">
    <property type="protein sequence ID" value="VVB15136.1"/>
    <property type="molecule type" value="Genomic_DNA"/>
</dbReference>
<sequence>MRSSPFNKKSGSVMANKEEESSSSEKIVEKQRPQRANRKQMRYVSSDSESDSANDSEFDDTEDDQDDDE</sequence>
<name>A0A565CNV1_9BRAS</name>
<feature type="compositionally biased region" description="Polar residues" evidence="1">
    <location>
        <begin position="1"/>
        <end position="10"/>
    </location>
</feature>
<accession>A0A565CNV1</accession>
<reference evidence="2" key="1">
    <citation type="submission" date="2019-07" db="EMBL/GenBank/DDBJ databases">
        <authorList>
            <person name="Dittberner H."/>
        </authorList>
    </citation>
    <scope>NUCLEOTIDE SEQUENCE [LARGE SCALE GENOMIC DNA]</scope>
</reference>
<comment type="caution">
    <text evidence="2">The sequence shown here is derived from an EMBL/GenBank/DDBJ whole genome shotgun (WGS) entry which is preliminary data.</text>
</comment>